<dbReference type="EMBL" id="JBBKAR010000033">
    <property type="protein sequence ID" value="MEJ8304224.1"/>
    <property type="molecule type" value="Genomic_DNA"/>
</dbReference>
<name>A0ACC6PCI3_9BACL</name>
<gene>
    <name evidence="1" type="primary">glyS</name>
    <name evidence="1" type="ORF">WKI47_09995</name>
</gene>
<organism evidence="1 2">
    <name type="scientific">Saccharibacillus sacchari</name>
    <dbReference type="NCBI Taxonomy" id="456493"/>
    <lineage>
        <taxon>Bacteria</taxon>
        <taxon>Bacillati</taxon>
        <taxon>Bacillota</taxon>
        <taxon>Bacilli</taxon>
        <taxon>Bacillales</taxon>
        <taxon>Paenibacillaceae</taxon>
        <taxon>Saccharibacillus</taxon>
    </lineage>
</organism>
<evidence type="ECO:0000313" key="1">
    <source>
        <dbReference type="EMBL" id="MEJ8304224.1"/>
    </source>
</evidence>
<reference evidence="1" key="1">
    <citation type="submission" date="2024-03" db="EMBL/GenBank/DDBJ databases">
        <title>Whole genome sequecning of epiphytes from Marcgravia umbellata leaves.</title>
        <authorList>
            <person name="Kumar G."/>
            <person name="Savka M.A."/>
        </authorList>
    </citation>
    <scope>NUCLEOTIDE SEQUENCE</scope>
    <source>
        <strain evidence="1">RIT_BL5</strain>
    </source>
</reference>
<keyword evidence="2" id="KW-1185">Reference proteome</keyword>
<dbReference type="EC" id="6.1.1.14" evidence="1"/>
<accession>A0ACC6PCI3</accession>
<sequence>MAKDLLLEIGLEEVPARFLRAAMNQLREKTEKWLDASRLSYDKVEAYATPRRLAVLARGVAEKQDDVNEEVKGPSRKIAQDANGDWSKAALGFARSQGVEASDFTFKELGGVEYIYATKSLNGQEASALLPEGLKSIISSLTFPKNMRWGTYDFRFIRPIRWMVALFGADIVPFEITDVATNRVSRGHRFLGSETSIAQASDYVEALRGQHVLVDVEEREALILKQIRDLAEQKNWNIAIKEDLLEEVLFLVETPTALFGTFEESFLNIPQEVLITSMREHQRYFPVLDAEGKLLPFFVTVRNGDAKSLDVIAKGNEKVLRARLSDAKFFYEEDQKVAIQDSLAKLENVVFHEDLGSTGDKVRRIRQTADSIATQLKLGSETAQHISRAADICKFDLVTQMVYEFPELQGVMGEDYARKAGEKEEVARAVFEHYQPRFAGESVPASIVGSVVSLADKTDAIVGFFGIGIIPTGSQDPYALRRQAAGIVQILLDHHLELTLEQLFGLSIAVHEQAGHLKRSADEVRKDLHDFFELRVKKLLSDTLRYDIVDAVIAAGFGDIAAVVARGKALMHAVQHEEDFKTTVESFTRTSNLAAKAQEREVKPELFEDEAERELFESWELLHGQRETWAYAEEEGTMTAAAAELTALSGLKQPITTFFDRVMVMAEDEKVRANRLALLAAVDSDLKQFADFGKLVWQ</sequence>
<comment type="caution">
    <text evidence="1">The sequence shown here is derived from an EMBL/GenBank/DDBJ whole genome shotgun (WGS) entry which is preliminary data.</text>
</comment>
<protein>
    <submittedName>
        <fullName evidence="1">Glycine--tRNA ligase subunit beta</fullName>
        <ecNumber evidence="1">6.1.1.14</ecNumber>
    </submittedName>
</protein>
<keyword evidence="1" id="KW-0436">Ligase</keyword>
<proteinExistence type="predicted"/>
<dbReference type="Proteomes" id="UP001380953">
    <property type="component" value="Unassembled WGS sequence"/>
</dbReference>
<evidence type="ECO:0000313" key="2">
    <source>
        <dbReference type="Proteomes" id="UP001380953"/>
    </source>
</evidence>